<evidence type="ECO:0000313" key="3">
    <source>
        <dbReference type="Proteomes" id="UP000504634"/>
    </source>
</evidence>
<feature type="chain" id="PRO_5026932034" evidence="1">
    <location>
        <begin position="22"/>
        <end position="237"/>
    </location>
</feature>
<dbReference type="PROSITE" id="PS50940">
    <property type="entry name" value="CHIT_BIND_II"/>
    <property type="match status" value="1"/>
</dbReference>
<dbReference type="OrthoDB" id="8179045at2759"/>
<dbReference type="Pfam" id="PF01607">
    <property type="entry name" value="CBM_14"/>
    <property type="match status" value="1"/>
</dbReference>
<organism evidence="3 4">
    <name type="scientific">Drosophila lebanonensis</name>
    <name type="common">Fruit fly</name>
    <name type="synonym">Scaptodrosophila lebanonensis</name>
    <dbReference type="NCBI Taxonomy" id="7225"/>
    <lineage>
        <taxon>Eukaryota</taxon>
        <taxon>Metazoa</taxon>
        <taxon>Ecdysozoa</taxon>
        <taxon>Arthropoda</taxon>
        <taxon>Hexapoda</taxon>
        <taxon>Insecta</taxon>
        <taxon>Pterygota</taxon>
        <taxon>Neoptera</taxon>
        <taxon>Endopterygota</taxon>
        <taxon>Diptera</taxon>
        <taxon>Brachycera</taxon>
        <taxon>Muscomorpha</taxon>
        <taxon>Ephydroidea</taxon>
        <taxon>Drosophilidae</taxon>
        <taxon>Scaptodrosophila</taxon>
    </lineage>
</organism>
<accession>A0A6J2TDB3</accession>
<dbReference type="RefSeq" id="XP_030372977.1">
    <property type="nucleotide sequence ID" value="XM_030517117.1"/>
</dbReference>
<name>A0A6J2TDB3_DROLE</name>
<keyword evidence="1" id="KW-0732">Signal</keyword>
<keyword evidence="3" id="KW-1185">Reference proteome</keyword>
<evidence type="ECO:0000313" key="4">
    <source>
        <dbReference type="RefSeq" id="XP_030372977.1"/>
    </source>
</evidence>
<feature type="domain" description="Chitin-binding type-2" evidence="2">
    <location>
        <begin position="159"/>
        <end position="224"/>
    </location>
</feature>
<dbReference type="InterPro" id="IPR002557">
    <property type="entry name" value="Chitin-bd_dom"/>
</dbReference>
<sequence>MYSRILFCLLLHGTAVSLVRGDCNTCTYPSEVACVSATQFQFCVNNSPTGPVNTCPNGMVCTGGATICQGNGVAPAACSGCNECNLNQTFACTGPRTFALCLGSSVISNITGNCAPYHVCNIDTPNICGNATLGSPATCSFIDSTPTPEPTTTPTTDPTAYCRLIRQNGRFPYGTLLCSTCRQYIGCYLLSGIWYGAIYTCPGNLFFDSTSRYCTKTVPARCSLGVQNIQLFNITLE</sequence>
<dbReference type="GO" id="GO:0005576">
    <property type="term" value="C:extracellular region"/>
    <property type="evidence" value="ECO:0007669"/>
    <property type="project" value="InterPro"/>
</dbReference>
<gene>
    <name evidence="4" type="primary">LOC115622968</name>
</gene>
<reference evidence="4" key="1">
    <citation type="submission" date="2025-08" db="UniProtKB">
        <authorList>
            <consortium name="RefSeq"/>
        </authorList>
    </citation>
    <scope>IDENTIFICATION</scope>
    <source>
        <strain evidence="4">11010-0011.00</strain>
        <tissue evidence="4">Whole body</tissue>
    </source>
</reference>
<proteinExistence type="predicted"/>
<dbReference type="AlphaFoldDB" id="A0A6J2TDB3"/>
<dbReference type="Proteomes" id="UP000504634">
    <property type="component" value="Unplaced"/>
</dbReference>
<dbReference type="InterPro" id="IPR036508">
    <property type="entry name" value="Chitin-bd_dom_sf"/>
</dbReference>
<evidence type="ECO:0000259" key="2">
    <source>
        <dbReference type="PROSITE" id="PS50940"/>
    </source>
</evidence>
<evidence type="ECO:0000256" key="1">
    <source>
        <dbReference type="SAM" id="SignalP"/>
    </source>
</evidence>
<dbReference type="GeneID" id="115622968"/>
<dbReference type="GO" id="GO:0008061">
    <property type="term" value="F:chitin binding"/>
    <property type="evidence" value="ECO:0007669"/>
    <property type="project" value="InterPro"/>
</dbReference>
<dbReference type="SUPFAM" id="SSF57625">
    <property type="entry name" value="Invertebrate chitin-binding proteins"/>
    <property type="match status" value="1"/>
</dbReference>
<feature type="signal peptide" evidence="1">
    <location>
        <begin position="1"/>
        <end position="21"/>
    </location>
</feature>
<protein>
    <submittedName>
        <fullName evidence="4">Uncharacterized protein LOC115622968</fullName>
    </submittedName>
</protein>